<sequence length="103" mass="11418">MRDILKRKFAEVEENPCYSSSSSSPSLCSPASSEWESDREGSSSESQDFTPHSPASVSSSPSKFPTSVCPLPLFFQIMQTSFLIGLFSHQHFIVSLINLQQKL</sequence>
<evidence type="ECO:0000313" key="2">
    <source>
        <dbReference type="EMBL" id="MEQ2167465.1"/>
    </source>
</evidence>
<feature type="region of interest" description="Disordered" evidence="1">
    <location>
        <begin position="16"/>
        <end position="65"/>
    </location>
</feature>
<dbReference type="EMBL" id="JAHRIO010030173">
    <property type="protein sequence ID" value="MEQ2167465.1"/>
    <property type="molecule type" value="Genomic_DNA"/>
</dbReference>
<comment type="caution">
    <text evidence="2">The sequence shown here is derived from an EMBL/GenBank/DDBJ whole genome shotgun (WGS) entry which is preliminary data.</text>
</comment>
<feature type="compositionally biased region" description="Low complexity" evidence="1">
    <location>
        <begin position="19"/>
        <end position="33"/>
    </location>
</feature>
<accession>A0ABV0N7V5</accession>
<protein>
    <submittedName>
        <fullName evidence="2">Uncharacterized protein</fullName>
    </submittedName>
</protein>
<reference evidence="2 3" key="1">
    <citation type="submission" date="2021-06" db="EMBL/GenBank/DDBJ databases">
        <authorList>
            <person name="Palmer J.M."/>
        </authorList>
    </citation>
    <scope>NUCLEOTIDE SEQUENCE [LARGE SCALE GENOMIC DNA]</scope>
    <source>
        <strain evidence="2 3">GA_2019</strain>
        <tissue evidence="2">Muscle</tissue>
    </source>
</reference>
<evidence type="ECO:0000256" key="1">
    <source>
        <dbReference type="SAM" id="MobiDB-lite"/>
    </source>
</evidence>
<proteinExistence type="predicted"/>
<keyword evidence="3" id="KW-1185">Reference proteome</keyword>
<organism evidence="2 3">
    <name type="scientific">Goodea atripinnis</name>
    <dbReference type="NCBI Taxonomy" id="208336"/>
    <lineage>
        <taxon>Eukaryota</taxon>
        <taxon>Metazoa</taxon>
        <taxon>Chordata</taxon>
        <taxon>Craniata</taxon>
        <taxon>Vertebrata</taxon>
        <taxon>Euteleostomi</taxon>
        <taxon>Actinopterygii</taxon>
        <taxon>Neopterygii</taxon>
        <taxon>Teleostei</taxon>
        <taxon>Neoteleostei</taxon>
        <taxon>Acanthomorphata</taxon>
        <taxon>Ovalentaria</taxon>
        <taxon>Atherinomorphae</taxon>
        <taxon>Cyprinodontiformes</taxon>
        <taxon>Goodeidae</taxon>
        <taxon>Goodea</taxon>
    </lineage>
</organism>
<name>A0ABV0N7V5_9TELE</name>
<dbReference type="Proteomes" id="UP001476798">
    <property type="component" value="Unassembled WGS sequence"/>
</dbReference>
<gene>
    <name evidence="2" type="ORF">GOODEAATRI_004444</name>
</gene>
<evidence type="ECO:0000313" key="3">
    <source>
        <dbReference type="Proteomes" id="UP001476798"/>
    </source>
</evidence>
<feature type="compositionally biased region" description="Low complexity" evidence="1">
    <location>
        <begin position="51"/>
        <end position="65"/>
    </location>
</feature>